<feature type="domain" description="DUF4097" evidence="1">
    <location>
        <begin position="128"/>
        <end position="240"/>
    </location>
</feature>
<dbReference type="AlphaFoldDB" id="E2QAB7"/>
<dbReference type="Proteomes" id="UP000002357">
    <property type="component" value="Chromosome"/>
</dbReference>
<dbReference type="GeneID" id="93728805"/>
<dbReference type="eggNOG" id="COG3595">
    <property type="taxonomic scope" value="Bacteria"/>
</dbReference>
<dbReference type="InterPro" id="IPR025164">
    <property type="entry name" value="Toastrack_DUF4097"/>
</dbReference>
<sequence>MALTTQADTGTPKTRARRQLACASLVAAAALALSACDPPSSDDRKSERQSYTITEKATGLKLATRGGDVTITASDRTDVKVTEKIHYSDDAPEPTHAVADGAITLDSGACSKGNCGVDYTIELPAALALDISSDGGDVEVRGTKGDLSVATEGGRGDLSELAAFKVTARTAGGALKLAFRTKPTKVTAATDGGDVTMTVPEGSYAVRADTSGGDKKIEVGQDHGAAEHIQADTEGGDLTIRTG</sequence>
<keyword evidence="2" id="KW-0449">Lipoprotein</keyword>
<dbReference type="OrthoDB" id="4331847at2"/>
<proteinExistence type="predicted"/>
<organism evidence="2 3">
    <name type="scientific">Streptomyces clavuligerus</name>
    <dbReference type="NCBI Taxonomy" id="1901"/>
    <lineage>
        <taxon>Bacteria</taxon>
        <taxon>Bacillati</taxon>
        <taxon>Actinomycetota</taxon>
        <taxon>Actinomycetes</taxon>
        <taxon>Kitasatosporales</taxon>
        <taxon>Streptomycetaceae</taxon>
        <taxon>Streptomyces</taxon>
    </lineage>
</organism>
<protein>
    <submittedName>
        <fullName evidence="2">Lipoprotein</fullName>
    </submittedName>
</protein>
<dbReference type="EMBL" id="CM000913">
    <property type="protein sequence ID" value="EFG09816.1"/>
    <property type="molecule type" value="Genomic_DNA"/>
</dbReference>
<accession>E2QAB7</accession>
<evidence type="ECO:0000313" key="3">
    <source>
        <dbReference type="Proteomes" id="UP000002357"/>
    </source>
</evidence>
<dbReference type="KEGG" id="sclf:BB341_05190"/>
<name>E2QAB7_STRCL</name>
<evidence type="ECO:0000259" key="1">
    <source>
        <dbReference type="Pfam" id="PF13349"/>
    </source>
</evidence>
<reference evidence="2 3" key="1">
    <citation type="journal article" date="2010" name="Genome Biol. Evol.">
        <title>The sequence of a 1.8-mb bacterial linear plasmid reveals a rich evolutionary reservoir of secondary metabolic pathways.</title>
        <authorList>
            <person name="Medema M.H."/>
            <person name="Trefzer A."/>
            <person name="Kovalchuk A."/>
            <person name="van den Berg M."/>
            <person name="Mueller U."/>
            <person name="Heijne W."/>
            <person name="Wu L."/>
            <person name="Alam M.T."/>
            <person name="Ronning C.M."/>
            <person name="Nierman W.C."/>
            <person name="Bovenberg R.A.L."/>
            <person name="Breitling R."/>
            <person name="Takano E."/>
        </authorList>
    </citation>
    <scope>NUCLEOTIDE SEQUENCE [LARGE SCALE GENOMIC DNA]</scope>
    <source>
        <strain evidence="3">ATCC 27064 / DSM 738 / JCM 4710 / NBRC 13307 / NCIMB 12785 / NRRL 3585 / VKM Ac-602</strain>
    </source>
</reference>
<dbReference type="RefSeq" id="WP_003962139.1">
    <property type="nucleotide sequence ID" value="NZ_CM000913.1"/>
</dbReference>
<dbReference type="Pfam" id="PF13349">
    <property type="entry name" value="DUF4097"/>
    <property type="match status" value="1"/>
</dbReference>
<keyword evidence="3" id="KW-1185">Reference proteome</keyword>
<gene>
    <name evidence="2" type="ORF">SCLAV_4744</name>
</gene>
<evidence type="ECO:0000313" key="2">
    <source>
        <dbReference type="EMBL" id="EFG09816.1"/>
    </source>
</evidence>
<dbReference type="STRING" id="1901.BB341_05190"/>